<organism evidence="5 6">
    <name type="scientific">Aplysia californica</name>
    <name type="common">California sea hare</name>
    <dbReference type="NCBI Taxonomy" id="6500"/>
    <lineage>
        <taxon>Eukaryota</taxon>
        <taxon>Metazoa</taxon>
        <taxon>Spiralia</taxon>
        <taxon>Lophotrochozoa</taxon>
        <taxon>Mollusca</taxon>
        <taxon>Gastropoda</taxon>
        <taxon>Heterobranchia</taxon>
        <taxon>Euthyneura</taxon>
        <taxon>Tectipleura</taxon>
        <taxon>Aplysiida</taxon>
        <taxon>Aplysioidea</taxon>
        <taxon>Aplysiidae</taxon>
        <taxon>Aplysia</taxon>
    </lineage>
</organism>
<dbReference type="RefSeq" id="XP_005092145.2">
    <property type="nucleotide sequence ID" value="XM_005092088.2"/>
</dbReference>
<feature type="compositionally biased region" description="Low complexity" evidence="4">
    <location>
        <begin position="213"/>
        <end position="240"/>
    </location>
</feature>
<keyword evidence="5" id="KW-1185">Reference proteome</keyword>
<dbReference type="Gene3D" id="2.40.250.10">
    <property type="entry name" value="Core binding factor, beta subunit"/>
    <property type="match status" value="1"/>
</dbReference>
<reference evidence="6" key="1">
    <citation type="submission" date="2025-08" db="UniProtKB">
        <authorList>
            <consortium name="RefSeq"/>
        </authorList>
    </citation>
    <scope>IDENTIFICATION</scope>
</reference>
<evidence type="ECO:0000256" key="2">
    <source>
        <dbReference type="ARBA" id="ARBA00023242"/>
    </source>
</evidence>
<feature type="region of interest" description="Disordered" evidence="4">
    <location>
        <begin position="326"/>
        <end position="377"/>
    </location>
</feature>
<dbReference type="InterPro" id="IPR003417">
    <property type="entry name" value="CBF_beta"/>
</dbReference>
<feature type="compositionally biased region" description="Pro residues" evidence="4">
    <location>
        <begin position="330"/>
        <end position="348"/>
    </location>
</feature>
<sequence length="377" mass="44019">MNEGPSDSMLSFVAKTLCCELSEKFTSTMPRVVPDQRATFDNDELFRKLSRESEVRYTGFRDRPLDERQLRFQAECREGHADLAFVGTGTNLQMNFVANSWSESPDDRRLTREFVNFDIEPGKVHLKSQFILNGVCVLWRGWVDLSRLDGVGCLEFDEERAQVEDAFLREQVELRNRQVQERLRIHQQEQQRQAESEAEAVSKRKNRHRVRQTSSTSTNSVTSTDSFPINSSSSRNNSNSGTVDSRRARRSLHHPLHHHHHHQHHRHQGHQRSDPLEHNFLNHHHHHHHSRHHFLHHHLLHRPLHLHQLLHAEQLQHHSKLDIRLAVPRTPTPPPRSPTPPRRSPSPPAKCRSPESPSDRERRSQSKPCPRERTGTE</sequence>
<dbReference type="PANTHER" id="PTHR10276">
    <property type="entry name" value="CORE-BINDING FACTOR, BETA SUBUNIT"/>
    <property type="match status" value="1"/>
</dbReference>
<proteinExistence type="inferred from homology"/>
<evidence type="ECO:0000256" key="1">
    <source>
        <dbReference type="ARBA" id="ARBA00004123"/>
    </source>
</evidence>
<dbReference type="PANTHER" id="PTHR10276:SF3">
    <property type="entry name" value="CORE-BINDING FACTOR SUBUNIT BETA"/>
    <property type="match status" value="1"/>
</dbReference>
<evidence type="ECO:0000313" key="6">
    <source>
        <dbReference type="RefSeq" id="XP_005092145.2"/>
    </source>
</evidence>
<keyword evidence="2" id="KW-0539">Nucleus</keyword>
<gene>
    <name evidence="6" type="primary">LOC101847018</name>
</gene>
<evidence type="ECO:0000256" key="3">
    <source>
        <dbReference type="ARBA" id="ARBA00025734"/>
    </source>
</evidence>
<evidence type="ECO:0000256" key="4">
    <source>
        <dbReference type="SAM" id="MobiDB-lite"/>
    </source>
</evidence>
<comment type="subcellular location">
    <subcellularLocation>
        <location evidence="1">Nucleus</location>
    </subcellularLocation>
</comment>
<dbReference type="GeneID" id="101847018"/>
<dbReference type="InterPro" id="IPR036552">
    <property type="entry name" value="CBF_bsu_sf"/>
</dbReference>
<accession>A0ABM0JEX0</accession>
<dbReference type="Proteomes" id="UP000694888">
    <property type="component" value="Unplaced"/>
</dbReference>
<protein>
    <submittedName>
        <fullName evidence="6">Protein big brother</fullName>
    </submittedName>
</protein>
<dbReference type="SUPFAM" id="SSF50723">
    <property type="entry name" value="Core binding factor beta, CBF"/>
    <property type="match status" value="1"/>
</dbReference>
<dbReference type="Pfam" id="PF02312">
    <property type="entry name" value="CBF_beta"/>
    <property type="match status" value="1"/>
</dbReference>
<feature type="compositionally biased region" description="Basic residues" evidence="4">
    <location>
        <begin position="247"/>
        <end position="270"/>
    </location>
</feature>
<evidence type="ECO:0000313" key="5">
    <source>
        <dbReference type="Proteomes" id="UP000694888"/>
    </source>
</evidence>
<comment type="similarity">
    <text evidence="3">Belongs to the CBF-beta family.</text>
</comment>
<feature type="region of interest" description="Disordered" evidence="4">
    <location>
        <begin position="185"/>
        <end position="278"/>
    </location>
</feature>
<name>A0ABM0JEX0_APLCA</name>
<feature type="compositionally biased region" description="Basic and acidic residues" evidence="4">
    <location>
        <begin position="357"/>
        <end position="377"/>
    </location>
</feature>
<feature type="compositionally biased region" description="Basic and acidic residues" evidence="4">
    <location>
        <begin position="185"/>
        <end position="195"/>
    </location>
</feature>